<dbReference type="GeneID" id="117230484"/>
<dbReference type="KEGG" id="bvk:117230484"/>
<dbReference type="RefSeq" id="XP_033343909.1">
    <property type="nucleotide sequence ID" value="XM_033488018.1"/>
</dbReference>
<sequence>MSGKERGLFRIILKNFIASFKPTQHKLIGEDYYGTKYYEIENPRSRRKNSPRYFVPVNKDDNTQEVPVEWEAWLRYRRKDPPSEEEIRQNYQLQMIKKRNAAELEAKHVSNGLQKQKQINEGERVPFPIYEEYKNYGQDYKIKYDGQKHEKDK</sequence>
<protein>
    <submittedName>
        <fullName evidence="3 4">NADH dehydrogenase [ubiquinone] 1 alpha subcomplex assembly factor 2</fullName>
    </submittedName>
</protein>
<dbReference type="PANTHER" id="PTHR32470">
    <property type="entry name" value="ADH DEHYDROGENASE [UBIQUINONE] 1 ALPHA SUBCOMPLEX ASSEMBLY FACTOR 2"/>
    <property type="match status" value="1"/>
</dbReference>
<evidence type="ECO:0000313" key="2">
    <source>
        <dbReference type="Proteomes" id="UP000504631"/>
    </source>
</evidence>
<comment type="similarity">
    <text evidence="1">Belongs to the complex I NDUFA12 subunit family.</text>
</comment>
<organism evidence="2 3">
    <name type="scientific">Bombus vosnesenskii</name>
    <dbReference type="NCBI Taxonomy" id="207650"/>
    <lineage>
        <taxon>Eukaryota</taxon>
        <taxon>Metazoa</taxon>
        <taxon>Ecdysozoa</taxon>
        <taxon>Arthropoda</taxon>
        <taxon>Hexapoda</taxon>
        <taxon>Insecta</taxon>
        <taxon>Pterygota</taxon>
        <taxon>Neoptera</taxon>
        <taxon>Endopterygota</taxon>
        <taxon>Hymenoptera</taxon>
        <taxon>Apocrita</taxon>
        <taxon>Aculeata</taxon>
        <taxon>Apoidea</taxon>
        <taxon>Anthophila</taxon>
        <taxon>Apidae</taxon>
        <taxon>Bombus</taxon>
        <taxon>Pyrobombus</taxon>
    </lineage>
</organism>
<dbReference type="AlphaFoldDB" id="A0A6J3JUM8"/>
<dbReference type="InterPro" id="IPR007763">
    <property type="entry name" value="NDUFA12"/>
</dbReference>
<evidence type="ECO:0000256" key="1">
    <source>
        <dbReference type="ARBA" id="ARBA00007355"/>
    </source>
</evidence>
<dbReference type="Pfam" id="PF05071">
    <property type="entry name" value="NDUFA12"/>
    <property type="match status" value="1"/>
</dbReference>
<keyword evidence="2" id="KW-1185">Reference proteome</keyword>
<gene>
    <name evidence="3 4" type="primary">LOC117230484</name>
</gene>
<dbReference type="GO" id="GO:0032981">
    <property type="term" value="P:mitochondrial respiratory chain complex I assembly"/>
    <property type="evidence" value="ECO:0007669"/>
    <property type="project" value="TreeGrafter"/>
</dbReference>
<accession>A0A6J3JUM8</accession>
<reference evidence="3 4" key="1">
    <citation type="submission" date="2025-04" db="UniProtKB">
        <authorList>
            <consortium name="RefSeq"/>
        </authorList>
    </citation>
    <scope>IDENTIFICATION</scope>
    <source>
        <tissue evidence="3 4">Muscle</tissue>
    </source>
</reference>
<evidence type="ECO:0000313" key="3">
    <source>
        <dbReference type="RefSeq" id="XP_033343909.1"/>
    </source>
</evidence>
<dbReference type="GO" id="GO:0005739">
    <property type="term" value="C:mitochondrion"/>
    <property type="evidence" value="ECO:0007669"/>
    <property type="project" value="TreeGrafter"/>
</dbReference>
<name>A0A6J3JUM8_9HYME</name>
<proteinExistence type="inferred from homology"/>
<dbReference type="Proteomes" id="UP000504631">
    <property type="component" value="Unplaced"/>
</dbReference>
<dbReference type="InterPro" id="IPR052618">
    <property type="entry name" value="ComplexI_NDUFA12"/>
</dbReference>
<dbReference type="GO" id="GO:0045271">
    <property type="term" value="C:respiratory chain complex I"/>
    <property type="evidence" value="ECO:0007669"/>
    <property type="project" value="InterPro"/>
</dbReference>
<dbReference type="RefSeq" id="XP_033343910.1">
    <property type="nucleotide sequence ID" value="XM_033488019.1"/>
</dbReference>
<dbReference type="PANTHER" id="PTHR32470:SF2">
    <property type="entry name" value="NADH DEHYDROGENASE [UBIQUINONE] 1 ALPHA SUBCOMPLEX ASSEMBLY FACTOR 2"/>
    <property type="match status" value="1"/>
</dbReference>
<evidence type="ECO:0000313" key="4">
    <source>
        <dbReference type="RefSeq" id="XP_033343910.1"/>
    </source>
</evidence>